<evidence type="ECO:0000313" key="5">
    <source>
        <dbReference type="Proteomes" id="UP000015105"/>
    </source>
</evidence>
<reference evidence="4" key="4">
    <citation type="submission" date="2019-03" db="UniProtKB">
        <authorList>
            <consortium name="EnsemblPlants"/>
        </authorList>
    </citation>
    <scope>IDENTIFICATION</scope>
</reference>
<dbReference type="GO" id="GO:0003676">
    <property type="term" value="F:nucleic acid binding"/>
    <property type="evidence" value="ECO:0007669"/>
    <property type="project" value="InterPro"/>
</dbReference>
<dbReference type="GO" id="GO:0008270">
    <property type="term" value="F:zinc ion binding"/>
    <property type="evidence" value="ECO:0007669"/>
    <property type="project" value="UniProtKB-KW"/>
</dbReference>
<protein>
    <recommendedName>
        <fullName evidence="3">CCHC-type domain-containing protein</fullName>
    </recommendedName>
</protein>
<dbReference type="EnsemblPlants" id="AET7Gv20901000.17">
    <property type="protein sequence ID" value="AET7Gv20901000.17"/>
    <property type="gene ID" value="AET7Gv20901000"/>
</dbReference>
<keyword evidence="1" id="KW-0862">Zinc</keyword>
<reference evidence="5" key="1">
    <citation type="journal article" date="2014" name="Science">
        <title>Ancient hybridizations among the ancestral genomes of bread wheat.</title>
        <authorList>
            <consortium name="International Wheat Genome Sequencing Consortium,"/>
            <person name="Marcussen T."/>
            <person name="Sandve S.R."/>
            <person name="Heier L."/>
            <person name="Spannagl M."/>
            <person name="Pfeifer M."/>
            <person name="Jakobsen K.S."/>
            <person name="Wulff B.B."/>
            <person name="Steuernagel B."/>
            <person name="Mayer K.F."/>
            <person name="Olsen O.A."/>
        </authorList>
    </citation>
    <scope>NUCLEOTIDE SEQUENCE [LARGE SCALE GENOMIC DNA]</scope>
    <source>
        <strain evidence="5">cv. AL8/78</strain>
    </source>
</reference>
<evidence type="ECO:0000256" key="1">
    <source>
        <dbReference type="PROSITE-ProRule" id="PRU00047"/>
    </source>
</evidence>
<organism evidence="4 5">
    <name type="scientific">Aegilops tauschii subsp. strangulata</name>
    <name type="common">Goatgrass</name>
    <dbReference type="NCBI Taxonomy" id="200361"/>
    <lineage>
        <taxon>Eukaryota</taxon>
        <taxon>Viridiplantae</taxon>
        <taxon>Streptophyta</taxon>
        <taxon>Embryophyta</taxon>
        <taxon>Tracheophyta</taxon>
        <taxon>Spermatophyta</taxon>
        <taxon>Magnoliopsida</taxon>
        <taxon>Liliopsida</taxon>
        <taxon>Poales</taxon>
        <taxon>Poaceae</taxon>
        <taxon>BOP clade</taxon>
        <taxon>Pooideae</taxon>
        <taxon>Triticodae</taxon>
        <taxon>Triticeae</taxon>
        <taxon>Triticinae</taxon>
        <taxon>Aegilops</taxon>
    </lineage>
</organism>
<sequence length="158" mass="18649">SAEDLKLPHCNVILGPEISAAYAGALPTMTDRTQWEQVDLGFMVYPPVQEKRPPGRPRVQRIRGFLEDPGRKVVKCKKCGRNGHFAKTCNLPPLVIAEPPPMEHTPTKREREMLLQPRRKLWKMTNLSQIIKDRRLLSRRTRRSRRQRRSRRRRRLRK</sequence>
<keyword evidence="1" id="KW-0479">Metal-binding</keyword>
<dbReference type="Gene3D" id="4.10.60.10">
    <property type="entry name" value="Zinc finger, CCHC-type"/>
    <property type="match status" value="1"/>
</dbReference>
<evidence type="ECO:0000313" key="4">
    <source>
        <dbReference type="EnsemblPlants" id="AET7Gv20901000.17"/>
    </source>
</evidence>
<feature type="domain" description="CCHC-type" evidence="3">
    <location>
        <begin position="75"/>
        <end position="89"/>
    </location>
</feature>
<dbReference type="Proteomes" id="UP000015105">
    <property type="component" value="Chromosome 7D"/>
</dbReference>
<keyword evidence="5" id="KW-1185">Reference proteome</keyword>
<reference evidence="5" key="2">
    <citation type="journal article" date="2017" name="Nat. Plants">
        <title>The Aegilops tauschii genome reveals multiple impacts of transposons.</title>
        <authorList>
            <person name="Zhao G."/>
            <person name="Zou C."/>
            <person name="Li K."/>
            <person name="Wang K."/>
            <person name="Li T."/>
            <person name="Gao L."/>
            <person name="Zhang X."/>
            <person name="Wang H."/>
            <person name="Yang Z."/>
            <person name="Liu X."/>
            <person name="Jiang W."/>
            <person name="Mao L."/>
            <person name="Kong X."/>
            <person name="Jiao Y."/>
            <person name="Jia J."/>
        </authorList>
    </citation>
    <scope>NUCLEOTIDE SEQUENCE [LARGE SCALE GENOMIC DNA]</scope>
    <source>
        <strain evidence="5">cv. AL8/78</strain>
    </source>
</reference>
<evidence type="ECO:0000256" key="2">
    <source>
        <dbReference type="SAM" id="MobiDB-lite"/>
    </source>
</evidence>
<dbReference type="InterPro" id="IPR001878">
    <property type="entry name" value="Znf_CCHC"/>
</dbReference>
<name>A0A453SD84_AEGTS</name>
<dbReference type="AlphaFoldDB" id="A0A453SD84"/>
<keyword evidence="1" id="KW-0863">Zinc-finger</keyword>
<evidence type="ECO:0000259" key="3">
    <source>
        <dbReference type="PROSITE" id="PS50158"/>
    </source>
</evidence>
<feature type="region of interest" description="Disordered" evidence="2">
    <location>
        <begin position="137"/>
        <end position="158"/>
    </location>
</feature>
<dbReference type="Gramene" id="AET7Gv20901000.17">
    <property type="protein sequence ID" value="AET7Gv20901000.17"/>
    <property type="gene ID" value="AET7Gv20901000"/>
</dbReference>
<proteinExistence type="predicted"/>
<dbReference type="PROSITE" id="PS50158">
    <property type="entry name" value="ZF_CCHC"/>
    <property type="match status" value="1"/>
</dbReference>
<accession>A0A453SD84</accession>
<dbReference type="InterPro" id="IPR036875">
    <property type="entry name" value="Znf_CCHC_sf"/>
</dbReference>
<dbReference type="SUPFAM" id="SSF57756">
    <property type="entry name" value="Retrovirus zinc finger-like domains"/>
    <property type="match status" value="1"/>
</dbReference>
<reference evidence="4" key="5">
    <citation type="journal article" date="2021" name="G3 (Bethesda)">
        <title>Aegilops tauschii genome assembly Aet v5.0 features greater sequence contiguity and improved annotation.</title>
        <authorList>
            <person name="Wang L."/>
            <person name="Zhu T."/>
            <person name="Rodriguez J.C."/>
            <person name="Deal K.R."/>
            <person name="Dubcovsky J."/>
            <person name="McGuire P.E."/>
            <person name="Lux T."/>
            <person name="Spannagl M."/>
            <person name="Mayer K.F.X."/>
            <person name="Baldrich P."/>
            <person name="Meyers B.C."/>
            <person name="Huo N."/>
            <person name="Gu Y.Q."/>
            <person name="Zhou H."/>
            <person name="Devos K.M."/>
            <person name="Bennetzen J.L."/>
            <person name="Unver T."/>
            <person name="Budak H."/>
            <person name="Gulick P.J."/>
            <person name="Galiba G."/>
            <person name="Kalapos B."/>
            <person name="Nelson D.R."/>
            <person name="Li P."/>
            <person name="You F.M."/>
            <person name="Luo M.C."/>
            <person name="Dvorak J."/>
        </authorList>
    </citation>
    <scope>NUCLEOTIDE SEQUENCE [LARGE SCALE GENOMIC DNA]</scope>
    <source>
        <strain evidence="4">cv. AL8/78</strain>
    </source>
</reference>
<reference evidence="4" key="3">
    <citation type="journal article" date="2017" name="Nature">
        <title>Genome sequence of the progenitor of the wheat D genome Aegilops tauschii.</title>
        <authorList>
            <person name="Luo M.C."/>
            <person name="Gu Y.Q."/>
            <person name="Puiu D."/>
            <person name="Wang H."/>
            <person name="Twardziok S.O."/>
            <person name="Deal K.R."/>
            <person name="Huo N."/>
            <person name="Zhu T."/>
            <person name="Wang L."/>
            <person name="Wang Y."/>
            <person name="McGuire P.E."/>
            <person name="Liu S."/>
            <person name="Long H."/>
            <person name="Ramasamy R.K."/>
            <person name="Rodriguez J.C."/>
            <person name="Van S.L."/>
            <person name="Yuan L."/>
            <person name="Wang Z."/>
            <person name="Xia Z."/>
            <person name="Xiao L."/>
            <person name="Anderson O.D."/>
            <person name="Ouyang S."/>
            <person name="Liang Y."/>
            <person name="Zimin A.V."/>
            <person name="Pertea G."/>
            <person name="Qi P."/>
            <person name="Bennetzen J.L."/>
            <person name="Dai X."/>
            <person name="Dawson M.W."/>
            <person name="Muller H.G."/>
            <person name="Kugler K."/>
            <person name="Rivarola-Duarte L."/>
            <person name="Spannagl M."/>
            <person name="Mayer K.F.X."/>
            <person name="Lu F.H."/>
            <person name="Bevan M.W."/>
            <person name="Leroy P."/>
            <person name="Li P."/>
            <person name="You F.M."/>
            <person name="Sun Q."/>
            <person name="Liu Z."/>
            <person name="Lyons E."/>
            <person name="Wicker T."/>
            <person name="Salzberg S.L."/>
            <person name="Devos K.M."/>
            <person name="Dvorak J."/>
        </authorList>
    </citation>
    <scope>NUCLEOTIDE SEQUENCE [LARGE SCALE GENOMIC DNA]</scope>
    <source>
        <strain evidence="4">cv. AL8/78</strain>
    </source>
</reference>